<gene>
    <name evidence="9" type="ORF">D3H55_09620</name>
</gene>
<feature type="domain" description="ABC transmembrane type-1" evidence="8">
    <location>
        <begin position="73"/>
        <end position="285"/>
    </location>
</feature>
<evidence type="ECO:0000256" key="4">
    <source>
        <dbReference type="ARBA" id="ARBA00022692"/>
    </source>
</evidence>
<protein>
    <submittedName>
        <fullName evidence="9">Carbohydrate ABC transporter permease</fullName>
    </submittedName>
</protein>
<dbReference type="PANTHER" id="PTHR43744:SF9">
    <property type="entry name" value="POLYGALACTURONAN_RHAMNOGALACTURONAN TRANSPORT SYSTEM PERMEASE PROTEIN YTCP"/>
    <property type="match status" value="1"/>
</dbReference>
<keyword evidence="10" id="KW-1185">Reference proteome</keyword>
<feature type="transmembrane region" description="Helical" evidence="7">
    <location>
        <begin position="139"/>
        <end position="160"/>
    </location>
</feature>
<dbReference type="GO" id="GO:0005886">
    <property type="term" value="C:plasma membrane"/>
    <property type="evidence" value="ECO:0007669"/>
    <property type="project" value="UniProtKB-SubCell"/>
</dbReference>
<proteinExistence type="inferred from homology"/>
<dbReference type="Pfam" id="PF00528">
    <property type="entry name" value="BPD_transp_1"/>
    <property type="match status" value="1"/>
</dbReference>
<dbReference type="PANTHER" id="PTHR43744">
    <property type="entry name" value="ABC TRANSPORTER PERMEASE PROTEIN MG189-RELATED-RELATED"/>
    <property type="match status" value="1"/>
</dbReference>
<dbReference type="OrthoDB" id="9810086at2"/>
<dbReference type="AlphaFoldDB" id="A0A3A1R4X3"/>
<evidence type="ECO:0000313" key="10">
    <source>
        <dbReference type="Proteomes" id="UP000265801"/>
    </source>
</evidence>
<dbReference type="InterPro" id="IPR000515">
    <property type="entry name" value="MetI-like"/>
</dbReference>
<evidence type="ECO:0000313" key="9">
    <source>
        <dbReference type="EMBL" id="RIW34234.1"/>
    </source>
</evidence>
<dbReference type="SUPFAM" id="SSF161098">
    <property type="entry name" value="MetI-like"/>
    <property type="match status" value="1"/>
</dbReference>
<evidence type="ECO:0000256" key="2">
    <source>
        <dbReference type="ARBA" id="ARBA00022448"/>
    </source>
</evidence>
<organism evidence="9 10">
    <name type="scientific">Bacillus salacetis</name>
    <dbReference type="NCBI Taxonomy" id="2315464"/>
    <lineage>
        <taxon>Bacteria</taxon>
        <taxon>Bacillati</taxon>
        <taxon>Bacillota</taxon>
        <taxon>Bacilli</taxon>
        <taxon>Bacillales</taxon>
        <taxon>Bacillaceae</taxon>
        <taxon>Bacillus</taxon>
    </lineage>
</organism>
<keyword evidence="3" id="KW-1003">Cell membrane</keyword>
<keyword evidence="5 7" id="KW-1133">Transmembrane helix</keyword>
<feature type="transmembrane region" description="Helical" evidence="7">
    <location>
        <begin position="265"/>
        <end position="285"/>
    </location>
</feature>
<comment type="similarity">
    <text evidence="7">Belongs to the binding-protein-dependent transport system permease family.</text>
</comment>
<keyword evidence="6 7" id="KW-0472">Membrane</keyword>
<evidence type="ECO:0000256" key="6">
    <source>
        <dbReference type="ARBA" id="ARBA00023136"/>
    </source>
</evidence>
<comment type="subcellular location">
    <subcellularLocation>
        <location evidence="1 7">Cell membrane</location>
        <topology evidence="1 7">Multi-pass membrane protein</topology>
    </subcellularLocation>
</comment>
<dbReference type="RefSeq" id="WP_119546701.1">
    <property type="nucleotide sequence ID" value="NZ_QXIR01000011.1"/>
</dbReference>
<feature type="transmembrane region" description="Helical" evidence="7">
    <location>
        <begin position="12"/>
        <end position="30"/>
    </location>
</feature>
<feature type="transmembrane region" description="Helical" evidence="7">
    <location>
        <begin position="72"/>
        <end position="96"/>
    </location>
</feature>
<dbReference type="InterPro" id="IPR035906">
    <property type="entry name" value="MetI-like_sf"/>
</dbReference>
<dbReference type="Proteomes" id="UP000265801">
    <property type="component" value="Unassembled WGS sequence"/>
</dbReference>
<dbReference type="PROSITE" id="PS50928">
    <property type="entry name" value="ABC_TM1"/>
    <property type="match status" value="1"/>
</dbReference>
<feature type="transmembrane region" description="Helical" evidence="7">
    <location>
        <begin position="108"/>
        <end position="127"/>
    </location>
</feature>
<dbReference type="Gene3D" id="1.10.3720.10">
    <property type="entry name" value="MetI-like"/>
    <property type="match status" value="1"/>
</dbReference>
<evidence type="ECO:0000259" key="8">
    <source>
        <dbReference type="PROSITE" id="PS50928"/>
    </source>
</evidence>
<evidence type="ECO:0000256" key="1">
    <source>
        <dbReference type="ARBA" id="ARBA00004651"/>
    </source>
</evidence>
<feature type="transmembrane region" description="Helical" evidence="7">
    <location>
        <begin position="181"/>
        <end position="206"/>
    </location>
</feature>
<accession>A0A3A1R4X3</accession>
<comment type="caution">
    <text evidence="9">The sequence shown here is derived from an EMBL/GenBank/DDBJ whole genome shotgun (WGS) entry which is preliminary data.</text>
</comment>
<evidence type="ECO:0000256" key="7">
    <source>
        <dbReference type="RuleBase" id="RU363032"/>
    </source>
</evidence>
<keyword evidence="2 7" id="KW-0813">Transport</keyword>
<keyword evidence="4 7" id="KW-0812">Transmembrane</keyword>
<sequence length="300" mass="33832">MKLSFEDKVLQFFIGSFLLVLGFVAMYPFWNSIVISFNSGADTALGGITFWPREFTLDNYKIVFEDKRLTQAFMITILRTVIGTFISIFFTALLAYGMTKKKLIGRKYMMIFFVITMYFSGGLIPTFLTIRGLGLLDSFWVLIIPTIINVWNMIVFRTFFNGLPAELEESAKLDGCSDFGVFFKIVVPVSGPVIATLALFTAVFHWNDWFFPSIYISDADLIPIQTLLQQIMNSNIMSDQMAQAAQGNAIALEHMTKQQSVTTKSLTLATMMVATIPIILVYPFIQKHFVKGVLIGSLKD</sequence>
<evidence type="ECO:0000256" key="3">
    <source>
        <dbReference type="ARBA" id="ARBA00022475"/>
    </source>
</evidence>
<reference evidence="9 10" key="1">
    <citation type="submission" date="2018-09" db="EMBL/GenBank/DDBJ databases">
        <title>Bacillus saliacetes sp. nov., isolated from Thai shrimp paste (Ka-pi).</title>
        <authorList>
            <person name="Daroonpunt R."/>
            <person name="Tanasupawat S."/>
            <person name="Yiamsombut S."/>
        </authorList>
    </citation>
    <scope>NUCLEOTIDE SEQUENCE [LARGE SCALE GENOMIC DNA]</scope>
    <source>
        <strain evidence="9 10">SKP7-4</strain>
    </source>
</reference>
<dbReference type="EMBL" id="QXIR01000011">
    <property type="protein sequence ID" value="RIW34234.1"/>
    <property type="molecule type" value="Genomic_DNA"/>
</dbReference>
<evidence type="ECO:0000256" key="5">
    <source>
        <dbReference type="ARBA" id="ARBA00022989"/>
    </source>
</evidence>
<dbReference type="CDD" id="cd06261">
    <property type="entry name" value="TM_PBP2"/>
    <property type="match status" value="1"/>
</dbReference>
<name>A0A3A1R4X3_9BACI</name>
<dbReference type="GO" id="GO:0055085">
    <property type="term" value="P:transmembrane transport"/>
    <property type="evidence" value="ECO:0007669"/>
    <property type="project" value="InterPro"/>
</dbReference>